<dbReference type="GO" id="GO:0004040">
    <property type="term" value="F:amidase activity"/>
    <property type="evidence" value="ECO:0007669"/>
    <property type="project" value="InterPro"/>
</dbReference>
<dbReference type="PANTHER" id="PTHR40572">
    <property type="entry name" value="PROTEIN BAX"/>
    <property type="match status" value="1"/>
</dbReference>
<dbReference type="Pfam" id="PF01832">
    <property type="entry name" value="Glucosaminidase"/>
    <property type="match status" value="1"/>
</dbReference>
<reference evidence="3 4" key="1">
    <citation type="submission" date="2018-07" db="EMBL/GenBank/DDBJ databases">
        <title>Venubactetium sediminum gen. nov., sp. nov., isolated from a marine solar saltern.</title>
        <authorList>
            <person name="Wang S."/>
        </authorList>
    </citation>
    <scope>NUCLEOTIDE SEQUENCE [LARGE SCALE GENOMIC DNA]</scope>
    <source>
        <strain evidence="3 4">WD2A32</strain>
    </source>
</reference>
<feature type="domain" description="Mannosyl-glycoprotein endo-beta-N-acetylglucosamidase-like" evidence="2">
    <location>
        <begin position="227"/>
        <end position="352"/>
    </location>
</feature>
<keyword evidence="1" id="KW-0812">Transmembrane</keyword>
<evidence type="ECO:0000313" key="3">
    <source>
        <dbReference type="EMBL" id="RDD63353.1"/>
    </source>
</evidence>
<feature type="transmembrane region" description="Helical" evidence="1">
    <location>
        <begin position="43"/>
        <end position="65"/>
    </location>
</feature>
<proteinExistence type="predicted"/>
<keyword evidence="1" id="KW-0472">Membrane</keyword>
<comment type="caution">
    <text evidence="3">The sequence shown here is derived from an EMBL/GenBank/DDBJ whole genome shotgun (WGS) entry which is preliminary data.</text>
</comment>
<dbReference type="InterPro" id="IPR002901">
    <property type="entry name" value="MGlyc_endo_b_GlcNAc-like_dom"/>
</dbReference>
<organism evidence="3 4">
    <name type="scientific">Ferruginivarius sediminum</name>
    <dbReference type="NCBI Taxonomy" id="2661937"/>
    <lineage>
        <taxon>Bacteria</taxon>
        <taxon>Pseudomonadati</taxon>
        <taxon>Pseudomonadota</taxon>
        <taxon>Alphaproteobacteria</taxon>
        <taxon>Rhodospirillales</taxon>
        <taxon>Rhodospirillaceae</taxon>
        <taxon>Ferruginivarius</taxon>
    </lineage>
</organism>
<dbReference type="Gene3D" id="1.10.530.10">
    <property type="match status" value="1"/>
</dbReference>
<evidence type="ECO:0000313" key="4">
    <source>
        <dbReference type="Proteomes" id="UP000253941"/>
    </source>
</evidence>
<name>A0A369TDF0_9PROT</name>
<dbReference type="AlphaFoldDB" id="A0A369TDF0"/>
<gene>
    <name evidence="3" type="ORF">DRB17_02605</name>
</gene>
<dbReference type="EMBL" id="QPMH01000002">
    <property type="protein sequence ID" value="RDD63353.1"/>
    <property type="molecule type" value="Genomic_DNA"/>
</dbReference>
<protein>
    <recommendedName>
        <fullName evidence="2">Mannosyl-glycoprotein endo-beta-N-acetylglucosamidase-like domain-containing protein</fullName>
    </recommendedName>
</protein>
<keyword evidence="4" id="KW-1185">Reference proteome</keyword>
<dbReference type="Proteomes" id="UP000253941">
    <property type="component" value="Unassembled WGS sequence"/>
</dbReference>
<dbReference type="InterPro" id="IPR053195">
    <property type="entry name" value="Bax-like"/>
</dbReference>
<sequence>MGVLQGALRGSLSAHADTPRGGAWQMQNVIALVAGERHERPKVLVSLLAAGALAAMVLAGGPGYWPEPKEAPSVAKLIRVEKVALRERLPRRDIYGRYRPTAAMVRIPDSAARVNAYFAAMNYHLPHIREGGDKVPRVYLSELPSGIKALAPAKHRKALFIRTVLPLVLKANEDIMATRRRILVLGETRERHGKLSDSDREWLLGVAARYQGHVETLDDIDMDDLLRRVDVVPPSLAVTQSILESGWGTSRFARKGNALFGQRTWNDDAPGLKPQEADGFKVRAFETLGASVRAYVHNLNTSKAYKALRARRARMRARGEVIDGFHLAGTLQHYSEEGWDYVDKLRGLMAHNGLRALDRSGLRPSIIAQRVVPDPAARKIRVALQGVE</sequence>
<evidence type="ECO:0000256" key="1">
    <source>
        <dbReference type="SAM" id="Phobius"/>
    </source>
</evidence>
<dbReference type="PANTHER" id="PTHR40572:SF1">
    <property type="entry name" value="PROTEIN BAX"/>
    <property type="match status" value="1"/>
</dbReference>
<keyword evidence="1" id="KW-1133">Transmembrane helix</keyword>
<accession>A0A369TDF0</accession>
<evidence type="ECO:0000259" key="2">
    <source>
        <dbReference type="Pfam" id="PF01832"/>
    </source>
</evidence>